<evidence type="ECO:0000313" key="15">
    <source>
        <dbReference type="Proteomes" id="UP000186817"/>
    </source>
</evidence>
<dbReference type="GO" id="GO:0003677">
    <property type="term" value="F:DNA binding"/>
    <property type="evidence" value="ECO:0007669"/>
    <property type="project" value="InterPro"/>
</dbReference>
<feature type="transmembrane region" description="Helical" evidence="12">
    <location>
        <begin position="2513"/>
        <end position="2531"/>
    </location>
</feature>
<comment type="subcellular location">
    <subcellularLocation>
        <location evidence="1">Membrane</location>
        <topology evidence="1">Multi-pass membrane protein</topology>
    </subcellularLocation>
</comment>
<dbReference type="EC" id="3.1.4.-" evidence="9"/>
<name>A0A1Q9D320_SYMMI</name>
<evidence type="ECO:0000256" key="11">
    <source>
        <dbReference type="SAM" id="MobiDB-lite"/>
    </source>
</evidence>
<protein>
    <recommendedName>
        <fullName evidence="9">Phosphodiesterase</fullName>
        <ecNumber evidence="9">3.1.4.-</ecNumber>
    </recommendedName>
</protein>
<dbReference type="InterPro" id="IPR001807">
    <property type="entry name" value="ClC"/>
</dbReference>
<dbReference type="GO" id="GO:0006310">
    <property type="term" value="P:DNA recombination"/>
    <property type="evidence" value="ECO:0007669"/>
    <property type="project" value="UniProtKB-KW"/>
</dbReference>
<dbReference type="InterPro" id="IPR002073">
    <property type="entry name" value="PDEase_catalytic_dom"/>
</dbReference>
<evidence type="ECO:0000259" key="13">
    <source>
        <dbReference type="PROSITE" id="PS51845"/>
    </source>
</evidence>
<keyword evidence="15" id="KW-1185">Reference proteome</keyword>
<feature type="transmembrane region" description="Helical" evidence="12">
    <location>
        <begin position="61"/>
        <end position="80"/>
    </location>
</feature>
<dbReference type="InterPro" id="IPR023174">
    <property type="entry name" value="PDEase_CS"/>
</dbReference>
<comment type="similarity">
    <text evidence="9">Belongs to the cyclic nucleotide phosphodiesterase family.</text>
</comment>
<feature type="transmembrane region" description="Helical" evidence="12">
    <location>
        <begin position="2568"/>
        <end position="2587"/>
    </location>
</feature>
<dbReference type="SUPFAM" id="SSF109604">
    <property type="entry name" value="HD-domain/PDEase-like"/>
    <property type="match status" value="1"/>
</dbReference>
<feature type="repeat" description="ANK" evidence="8">
    <location>
        <begin position="3122"/>
        <end position="3154"/>
    </location>
</feature>
<feature type="region of interest" description="Disordered" evidence="11">
    <location>
        <begin position="5351"/>
        <end position="5382"/>
    </location>
</feature>
<keyword evidence="10" id="KW-0175">Coiled coil</keyword>
<organism evidence="14 15">
    <name type="scientific">Symbiodinium microadriaticum</name>
    <name type="common">Dinoflagellate</name>
    <name type="synonym">Zooxanthella microadriatica</name>
    <dbReference type="NCBI Taxonomy" id="2951"/>
    <lineage>
        <taxon>Eukaryota</taxon>
        <taxon>Sar</taxon>
        <taxon>Alveolata</taxon>
        <taxon>Dinophyceae</taxon>
        <taxon>Suessiales</taxon>
        <taxon>Symbiodiniaceae</taxon>
        <taxon>Symbiodinium</taxon>
    </lineage>
</organism>
<feature type="compositionally biased region" description="Polar residues" evidence="11">
    <location>
        <begin position="1428"/>
        <end position="1443"/>
    </location>
</feature>
<feature type="transmembrane region" description="Helical" evidence="12">
    <location>
        <begin position="4982"/>
        <end position="5005"/>
    </location>
</feature>
<feature type="region of interest" description="Disordered" evidence="11">
    <location>
        <begin position="1418"/>
        <end position="1443"/>
    </location>
</feature>
<dbReference type="EMBL" id="LSRX01000753">
    <property type="protein sequence ID" value="OLP89569.1"/>
    <property type="molecule type" value="Genomic_DNA"/>
</dbReference>
<dbReference type="PANTHER" id="PTHR11347">
    <property type="entry name" value="CYCLIC NUCLEOTIDE PHOSPHODIESTERASE"/>
    <property type="match status" value="1"/>
</dbReference>
<dbReference type="SUPFAM" id="SSF56349">
    <property type="entry name" value="DNA breaking-rejoining enzymes"/>
    <property type="match status" value="1"/>
</dbReference>
<feature type="transmembrane region" description="Helical" evidence="12">
    <location>
        <begin position="120"/>
        <end position="146"/>
    </location>
</feature>
<feature type="region of interest" description="Disordered" evidence="11">
    <location>
        <begin position="1058"/>
        <end position="1107"/>
    </location>
</feature>
<evidence type="ECO:0000256" key="12">
    <source>
        <dbReference type="SAM" id="Phobius"/>
    </source>
</evidence>
<dbReference type="PROSITE" id="PS50297">
    <property type="entry name" value="ANK_REP_REGION"/>
    <property type="match status" value="1"/>
</dbReference>
<feature type="region of interest" description="Disordered" evidence="11">
    <location>
        <begin position="4738"/>
        <end position="4768"/>
    </location>
</feature>
<dbReference type="SUPFAM" id="SSF81340">
    <property type="entry name" value="Clc chloride channel"/>
    <property type="match status" value="1"/>
</dbReference>
<feature type="region of interest" description="Disordered" evidence="11">
    <location>
        <begin position="1620"/>
        <end position="1669"/>
    </location>
</feature>
<evidence type="ECO:0000256" key="8">
    <source>
        <dbReference type="PROSITE-ProRule" id="PRU00023"/>
    </source>
</evidence>
<feature type="transmembrane region" description="Helical" evidence="12">
    <location>
        <begin position="3740"/>
        <end position="3762"/>
    </location>
</feature>
<evidence type="ECO:0000256" key="10">
    <source>
        <dbReference type="SAM" id="Coils"/>
    </source>
</evidence>
<dbReference type="PROSITE" id="PS51845">
    <property type="entry name" value="PDEASE_I_2"/>
    <property type="match status" value="1"/>
</dbReference>
<keyword evidence="2 12" id="KW-0812">Transmembrane</keyword>
<dbReference type="InterPro" id="IPR036770">
    <property type="entry name" value="Ankyrin_rpt-contain_sf"/>
</dbReference>
<dbReference type="InterPro" id="IPR013762">
    <property type="entry name" value="Integrase-like_cat_sf"/>
</dbReference>
<dbReference type="Gene3D" id="1.10.1300.10">
    <property type="entry name" value="3'5'-cyclic nucleotide phosphodiesterase, catalytic domain"/>
    <property type="match status" value="1"/>
</dbReference>
<dbReference type="GO" id="GO:0004114">
    <property type="term" value="F:3',5'-cyclic-nucleotide phosphodiesterase activity"/>
    <property type="evidence" value="ECO:0007669"/>
    <property type="project" value="InterPro"/>
</dbReference>
<dbReference type="Pfam" id="PF00233">
    <property type="entry name" value="PDEase_I"/>
    <property type="match status" value="1"/>
</dbReference>
<dbReference type="InterPro" id="IPR014743">
    <property type="entry name" value="Cl-channel_core"/>
</dbReference>
<dbReference type="SMART" id="SM00248">
    <property type="entry name" value="ANK"/>
    <property type="match status" value="6"/>
</dbReference>
<feature type="transmembrane region" description="Helical" evidence="12">
    <location>
        <begin position="206"/>
        <end position="235"/>
    </location>
</feature>
<feature type="transmembrane region" description="Helical" evidence="12">
    <location>
        <begin position="2607"/>
        <end position="2627"/>
    </location>
</feature>
<keyword evidence="6 12" id="KW-0472">Membrane</keyword>
<dbReference type="PROSITE" id="PS50088">
    <property type="entry name" value="ANK_REPEAT"/>
    <property type="match status" value="2"/>
</dbReference>
<keyword evidence="7" id="KW-0233">DNA recombination</keyword>
<dbReference type="PROSITE" id="PS00126">
    <property type="entry name" value="PDEASE_I_1"/>
    <property type="match status" value="1"/>
</dbReference>
<evidence type="ECO:0000256" key="9">
    <source>
        <dbReference type="RuleBase" id="RU363067"/>
    </source>
</evidence>
<dbReference type="OrthoDB" id="434531at2759"/>
<reference evidence="14 15" key="1">
    <citation type="submission" date="2016-02" db="EMBL/GenBank/DDBJ databases">
        <title>Genome analysis of coral dinoflagellate symbionts highlights evolutionary adaptations to a symbiotic lifestyle.</title>
        <authorList>
            <person name="Aranda M."/>
            <person name="Li Y."/>
            <person name="Liew Y.J."/>
            <person name="Baumgarten S."/>
            <person name="Simakov O."/>
            <person name="Wilson M."/>
            <person name="Piel J."/>
            <person name="Ashoor H."/>
            <person name="Bougouffa S."/>
            <person name="Bajic V.B."/>
            <person name="Ryu T."/>
            <person name="Ravasi T."/>
            <person name="Bayer T."/>
            <person name="Micklem G."/>
            <person name="Kim H."/>
            <person name="Bhak J."/>
            <person name="Lajeunesse T.C."/>
            <person name="Voolstra C.R."/>
        </authorList>
    </citation>
    <scope>NUCLEOTIDE SEQUENCE [LARGE SCALE GENOMIC DNA]</scope>
    <source>
        <strain evidence="14 15">CCMP2467</strain>
    </source>
</reference>
<accession>A0A1Q9D320</accession>
<evidence type="ECO:0000256" key="2">
    <source>
        <dbReference type="ARBA" id="ARBA00022692"/>
    </source>
</evidence>
<evidence type="ECO:0000256" key="1">
    <source>
        <dbReference type="ARBA" id="ARBA00004141"/>
    </source>
</evidence>
<evidence type="ECO:0000313" key="14">
    <source>
        <dbReference type="EMBL" id="OLP89569.1"/>
    </source>
</evidence>
<evidence type="ECO:0000256" key="3">
    <source>
        <dbReference type="ARBA" id="ARBA00022723"/>
    </source>
</evidence>
<keyword evidence="8" id="KW-0040">ANK repeat</keyword>
<evidence type="ECO:0000256" key="7">
    <source>
        <dbReference type="ARBA" id="ARBA00023172"/>
    </source>
</evidence>
<feature type="transmembrane region" description="Helical" evidence="12">
    <location>
        <begin position="374"/>
        <end position="393"/>
    </location>
</feature>
<dbReference type="Pfam" id="PF12796">
    <property type="entry name" value="Ank_2"/>
    <property type="match status" value="1"/>
</dbReference>
<dbReference type="SUPFAM" id="SSF48403">
    <property type="entry name" value="Ankyrin repeat"/>
    <property type="match status" value="1"/>
</dbReference>
<feature type="compositionally biased region" description="Low complexity" evidence="11">
    <location>
        <begin position="1083"/>
        <end position="1103"/>
    </location>
</feature>
<dbReference type="GO" id="GO:0046872">
    <property type="term" value="F:metal ion binding"/>
    <property type="evidence" value="ECO:0007669"/>
    <property type="project" value="UniProtKB-KW"/>
</dbReference>
<feature type="region of interest" description="Disordered" evidence="11">
    <location>
        <begin position="413"/>
        <end position="443"/>
    </location>
</feature>
<dbReference type="GO" id="GO:0007165">
    <property type="term" value="P:signal transduction"/>
    <property type="evidence" value="ECO:0007669"/>
    <property type="project" value="InterPro"/>
</dbReference>
<dbReference type="GO" id="GO:0015108">
    <property type="term" value="F:chloride transmembrane transporter activity"/>
    <property type="evidence" value="ECO:0007669"/>
    <property type="project" value="InterPro"/>
</dbReference>
<feature type="domain" description="PDEase" evidence="13">
    <location>
        <begin position="4145"/>
        <end position="4514"/>
    </location>
</feature>
<feature type="transmembrane region" description="Helical" evidence="12">
    <location>
        <begin position="4002"/>
        <end position="4024"/>
    </location>
</feature>
<keyword evidence="3 9" id="KW-0479">Metal-binding</keyword>
<keyword evidence="5 12" id="KW-1133">Transmembrane helix</keyword>
<feature type="compositionally biased region" description="Basic and acidic residues" evidence="11">
    <location>
        <begin position="4794"/>
        <end position="4806"/>
    </location>
</feature>
<dbReference type="InterPro" id="IPR011010">
    <property type="entry name" value="DNA_brk_join_enz"/>
</dbReference>
<proteinExistence type="inferred from homology"/>
<dbReference type="GO" id="GO:0016020">
    <property type="term" value="C:membrane"/>
    <property type="evidence" value="ECO:0007669"/>
    <property type="project" value="UniProtKB-SubCell"/>
</dbReference>
<comment type="caution">
    <text evidence="14">The sequence shown here is derived from an EMBL/GenBank/DDBJ whole genome shotgun (WGS) entry which is preliminary data.</text>
</comment>
<dbReference type="InterPro" id="IPR002110">
    <property type="entry name" value="Ankyrin_rpt"/>
</dbReference>
<sequence length="5453" mass="599588">MTRAIAYVTPNLDQGAGAMSGLLVKAFKLLLETCLELVWFQLPRALEAAGWTAEAWKEQRLDLAFGTSLGYWVITLGIWVRELHGPRGSAEAGWWLLQLAVLGILTALSGAAVGNGPEPIVIIVPSVLCACIAQGGAGGLSAFFGLPLASAFLVLEVPHVDGAEYAMEVGCRPNFNQGDPIYWIHPDEIRVKRRFGFPGSSLQRPFGVGAILFAPFAGMLGGFSAHLLIACMKTLHWLFKSVKETGPWKHWQRRRIHVALFLGCIGAVNGALGIFYPSALWWGEDQLQAVLTRGCGEYTEMSDCVPLEPHWYEKLQSTARRQSMLPLVSPCALSLFAPLIADLLAMSTALSALLNTQLFGVLLVLVLQDNIPHGNVSSQIIALLTAVYVHYLLTRKCIPSQLRLMPSQKASEDGFCEGSADQSSGDSTADVDPESQSNTEELEDAAAGSLAAMDCCEVQLSFVQYLGPRKDIEFPGNTFERLFRPRNPSGASVVVVGLCFNLLVAVRFLSGSKKPQKTSDPKAARRVGRGFREEQNGRGKLELVGACVGSSAEGVTTRVESSGTTHTQVESISRCSSDMFLLFRWLQSDEHLHPKFCGYRLQEKSSSLVKCLPLLGSNVPSHWELLGRQRLRPADVFAAEQSAPRNTGVDDAAKMYEEAMRWRRQTGYELGFRMNTRRVARGGPADVRGLPGAPGQHRMGLGSMDFLEQVPTEFLIQHEVYTITRIMQVMYFTVVTDLGEMSKLAANHPRLCIPSVLSESKFQVYATQLLFAQHNRVLSQFMDPKWIPEVVGASLAYPVQQALRLRRDVFLEKRDPDDAYDAWLRQYVDARRRLALLHLVLPLPVRPLLQQEAELRFPPCPAAWLDRAANLGESNLLCWGLSQGPLPYFTASPLSLRPVMEDLVPFSDRPALWTYEHADPAGQGAIECVAVVLARRPSGVLVAIPQGVISEDELAAAREAQMDDILGPSVVLEAPSIEDSGAGFVPMPDFSLPALVIDFAALAAPRFQPLLTDSPADFLVCFDGSQPRVVPDPAVLLQLALEWAQGLGDSERVQFYSADEGFAGEPQKPKRPVLRLSKHDPPTQHAGATTGAPAAGPKATAQKRPTTAALASQLETLSSSLPALVKSMEEMASRQAQMEKQLATGPAAALSQPLGIRSKAPAAPPLAALGPPPRTARIVSAPPPEGAGQAEAEAVEALDEYGGPTQQRDPLAQAVLEQSKALTTLVAQLSSSSGDGLVDLGGLSSQLSSRGASQRARMQDELSAGRGTFYTAVLQNMARRMSPAVAPSADPSELLHQGVCLSRYWERFGGFAGQRDLGAIAHCLAQALDCLQAGSVLQASDHLSLLAVCIEQMSMDSGRAELGFQLTWLEDPPAAMFTARGARSSLHTRAFAPLASQKWVAIVLSYVKELDVIQTKRQDMRRAPLQPGSGSPQGEDTEESSPSRSRYDCLWNFWEWAAALPRWVAKSRTLFGAMLCKSFFSPASRRGTAPSSATFPLPLPHLGLFAGSGPGLSSARWRRLRLRRVLHVLVLGLNFVYEGLRPLQFDLLWREPNTHQRSAYDRLWRYLVACDSRSDRFALPPGRSGPESLARLLELELFAEALPQSGTGYSGACVSAPPIPCQPREEGKRSNGQASLRPGDQLQPQKPRGTNLLGRPVPPLPVDSELPQLRPYRPLDTSRLKLTGRGCWPASRWLEGIMWLPFVEPACLEHCRDVVCTDLPDFTAESRPENLALAKLWSTQGLLGLVPGPPNPKWRSRVFNSYKDESRDRQIGDRRLANSAERHLQGPSLSLPPGFLLTAIEVQRYKQQVAGFCSDRKDFYHQFSVSSERAASNSLPFCYSEAELGEVFSPSVVCAAAWDPCVSSDSRARWTPCFRSLYQGDHMGVEFAIAAHEALLSFGGALPASCRLRNHAAFPTGDAVQALVIDDLVSLCCLPSSADPRGPSAARDLHNAACDLYDRFEVLGSPEKDVYGETLFQAIGTEIDSRPSSVRAGIVTSAAPLARRTSLALLSLRAARLPVTTPGLVARLTGAWTSVFLYRRCCMVVLAEAYQVANLAATVPAKSREPRRLSRRLAQELVLCAVLSPIAATDLTAKQSEEVYATDASLARGAACRCVLPLHAARSLWQNGDRRGAYSRLEEGPQVLLKAAGLAPCNEDVDEAPVSRPLRETIPFSFDVIEVGCCRGLLGGPGPVEGLDLSPCFSPSTSRHFDLLVPDFLLWLCEALAGGYTRGLLLHPAGVCCGSGPARAYAFRALAAFRVAAGVSVPSVLLLPCSVLPELGGHLHSVEGFCSTPPFRLGWLDRAGISRLCLCLCSLVEAGPLQSLGLPGDSPSDFCCVSGLPDWQVFGKVLRDSFTLSLPRRDPVPAAPGLESVAVNDVLSGAAWEVTSVIPWRGASHINVLELAVIVALHRQLAVAAPDARHTVLVDSQVAKSAAAKGRSASRALGYALARSAAIQLGFGLFFAYGFAPTRLNIADDPTRFAELRAPTPFRLFEALTSNEWHMLSARRFRRPSASWLRLVLLLLAFLPSGSSDPVLHLGTQCASSHLFGLVVELGLCFLFCRPFGLCASSHLLGLVVELFSSIWRFAVRLFFQLSFDSTLGFPGEGWFFRVWFSVALAAMATVAPNTPAEHSRAQRRETVQLVADRVVRPLTRTNRALLAEAFSHWLREFCNTDLESILASPVDPSERVAQLLVSYGQVLFRAGQPYYKYSETINAVASLKPSIRRNLSLAWDLAFAWLTEEPHCHHKAMPQGILLALLSAAICWGWLLEAAIFALGWCGLLRPGEILQARRGDLVLPRDAAPSTKHALLVIRNPKTRGRAARHQSARIDPSDIVQLLDLVFGKAAPESMLWPFSGATLRRRLDQLQDRLGLREGGRATFDLSSLRPGGATWMLGITENSELVRRRGRWLSLRVMDIYLQEVVAITLLPSLPPGVRALIEALADSFGDLLQRAIFFEARPIPRAAWFRLLDVPAWNDVAFSPWVLWAPRLPEFACRMALEPSTPVELRFRGSTRGSRSERASLLPTEPAHWYAPGGLRDPGGQVNSISVDELHEAALRGDIQLVRKFIEAGAPVNAPLRVAGGDEYVTLLHVISARRSLPNGPGIVYELIYGKANPNARSTLGSTPLMFACFHKNAPLVEVLLDTEADPDAVDDHGKTALRYAVSLQGKEGPHDEEEKSAQIIEILEEHGGDLDKGGSLSPIAEAVLQENGAAVTQLLALGAVSDGLIYAVSEKPLRVVKELIRGGANPFVQDSDGRTCMELAEERGDEAVKDCLQRYIAELERSRSQHLKSKPFSGDRRWPTVRAREQSQCTACSGILGPWLLPLSATLRGLGWMACSVAARAVASLLSAGDIQDVEALLQSPRRMPQAWEAKQLTAPAPSYPNPLELRSTVGPLLGPGPGELWSELQDARLRMERQKAAMASERAETDAVIEDLKEQLHARMLELQELSAREDQNSRDNLELQEAVSDLRWQLAESAEEMRDLRSCFDSSLPLAPVQDGRDGRGREERARALGALLDLRRRSELNGLPSMEGVVRTVFARWRIRTVAASATITERARLRSDGLERLGRAIACSQSWGASSATILVRAFRAWTLKIPRPRTAQTAKTAQTSAHARAAKAAQGLKGSVLRTWWQLVRTVSSLRQLRWMEPSAVCAPEFAATWQASASRVYRAVLLPSPQIENVAANATRHWLASGHCKSEVQESNVNIVLPLSLDRPPSEPTPTAQLVRLQVKLLLDNPVFQAVLTTNLVLALFLPDFWVILAMQGRTALDVALVLIFLTFAIEFGAHVIAFPNTYIGSYTFCTDIISMLSVPLDFSLVADNFVGLFEGSGLARVTKFAKLSARAVRLSRLTKLLRFLPGSRKQLEMARSRQGPAKEISLELMADLSLKVAMLIIGLVLVLPLLDFFKYPPDDNSMATWTSQLYWTSKTHPEDAMAVIEDMRQFYNVLEYHPFQVMYSINNTQISHVIASATAPMREADIVTLEKEDAAIKFNFRAPILAEAVLNVVLMFIVILFIFVASGGVASAVSYTVLSPVEDLLEIVHSTAMQIFDAVEHMAIYFVKDYSNQQSTHVEAEDEGRTRFSHEVRLLAKVLKKLDLLTLIANAKRPVDEFEQLGDGPCAFLPDYATYAAARHQRMLPRSDSEAEREESELPVLNESLGQELGPAEISRNDFFSWDFNIAELNIGQRASLARCLVTMFDTSPGFNERQAVSVTKYTCHCEFVKELEHQFRDEEEVPFHNWIHAVDVAFSLHIVFNVASAANFLALHERHALMLAALAHDVGHFGVNNSFLRDSSHELALLYNDQSCLQNMSCAKLFRLASSPETAIFSNFDEPTRRDVRQVIVSAILHCDPACHESLMAHMLRHYEIQQELFEYIHQLLREDDEEKQEVLAKANAEVEEYFWNADVKYTLRNFLLHFTDNSYSLKTWEICSTWAARVSEEFFKQADRERMCKLPIGPLNDRARVNVPFVQVTFIKHLVAPQAILIVKMLPSMRVCTRSMWNNLQRWASKWERSGPDHDEMQRVRREITQLHWEANEEEEAVEAVKTEKTEKLSLEGCACFHVLEQGQERQEVRFEKMLLKFLNLVSLVIPWKGCRKCAMSPNPDDTWKVPPNTTWSAMISQEADASPDKGVSEWGDLSAREGPSRWKLLIVVIDCSYGPRLSNPPRSIRALKAKLAAALGIEAASAQAIVSGVEGPQRHLIEQDDDLCGFWDRVATNPGVSEADAEEVRRISKSLTVPTSSLPGTMQHTWGSSHVQPTRSNSRSSQQPLVTLPGMVLAKQAAGTLMQSSTPQRHGDHRSSSDARHLRGLRGLSEDLGTILRKDVAKAASFILKTFDIEGIQGGAPAASVDTTASGAHLVQELLSNKELTEQIMLRPTHNGLVQSGRFYDIQMKAAHVGNGTHGSGSGGCHFGKGLDLEVLNATSDHDALNVAITDILSSNMLDLRTEIVQEMESGLCRNLLEPRAQQPKFMHKPMGEGESMWPLVLGTIFLFFAMLVAAFLAGLPTIDTSALDAQIKQLEERCEDAEVKLATSQQQLESASAELEVLEMELKVARDANQASEEKISQLEDLSTQLQEQNLGFIKTFEEQLEHARKDIRQEVTDQYQGALDNQAKKLHEAESHVRRLEGQLRVTLDKIKDLEAGVRQERSNARRSEAALAGEHAKIEEMSSKLHWQAARLRQLEFYANTWQRKVHELAESNAIRVLTEPANMHSFRVSSFSEKMRWPKGRMVQSPEFNIPELGETQLEFFPAGEINSRPGWCSVRLRVPDGSRMRWRVTVGNKEFDPREDHYDARQWWNRYGIQCLNFCQADDLLAEVLPESDSVVLGVQVLEIFSTAVVPAAPVVPVDVDREEAKPARPGTAPQRHAESPRRLSNASQVPPPAISSIKEAPVARSQPQLPKPAYAFAAGTASAAAAAAAFVVKSGNLPPAVAASRGLHRQRSFGALRANKVL</sequence>
<evidence type="ECO:0000256" key="6">
    <source>
        <dbReference type="ARBA" id="ARBA00023136"/>
    </source>
</evidence>
<feature type="coiled-coil region" evidence="10">
    <location>
        <begin position="3408"/>
        <end position="3453"/>
    </location>
</feature>
<feature type="transmembrane region" description="Helical" evidence="12">
    <location>
        <begin position="256"/>
        <end position="276"/>
    </location>
</feature>
<feature type="repeat" description="ANK" evidence="8">
    <location>
        <begin position="3047"/>
        <end position="3079"/>
    </location>
</feature>
<evidence type="ECO:0000256" key="5">
    <source>
        <dbReference type="ARBA" id="ARBA00022989"/>
    </source>
</evidence>
<feature type="transmembrane region" description="Helical" evidence="12">
    <location>
        <begin position="352"/>
        <end position="368"/>
    </location>
</feature>
<dbReference type="InterPro" id="IPR036971">
    <property type="entry name" value="PDEase_catalytic_dom_sf"/>
</dbReference>
<dbReference type="Gene3D" id="1.10.443.10">
    <property type="entry name" value="Intergrase catalytic core"/>
    <property type="match status" value="1"/>
</dbReference>
<dbReference type="Pfam" id="PF00654">
    <property type="entry name" value="Voltage_CLC"/>
    <property type="match status" value="1"/>
</dbReference>
<feature type="transmembrane region" description="Helical" evidence="12">
    <location>
        <begin position="3886"/>
        <end position="3907"/>
    </location>
</feature>
<dbReference type="InterPro" id="IPR003607">
    <property type="entry name" value="HD/PDEase_dom"/>
</dbReference>
<feature type="transmembrane region" description="Helical" evidence="12">
    <location>
        <begin position="2754"/>
        <end position="2778"/>
    </location>
</feature>
<feature type="transmembrane region" description="Helical" evidence="12">
    <location>
        <begin position="2444"/>
        <end position="2465"/>
    </location>
</feature>
<dbReference type="Proteomes" id="UP000186817">
    <property type="component" value="Unassembled WGS sequence"/>
</dbReference>
<comment type="cofactor">
    <cofactor evidence="9">
        <name>a divalent metal cation</name>
        <dbReference type="ChEBI" id="CHEBI:60240"/>
    </cofactor>
    <text evidence="9">Binds 2 divalent metal cations per subunit. Site 1 may preferentially bind zinc ions, while site 2 has a preference for magnesium and/or manganese ions.</text>
</comment>
<feature type="transmembrane region" description="Helical" evidence="12">
    <location>
        <begin position="3769"/>
        <end position="3792"/>
    </location>
</feature>
<feature type="region of interest" description="Disordered" evidence="11">
    <location>
        <begin position="4786"/>
        <end position="4807"/>
    </location>
</feature>
<dbReference type="CDD" id="cd00077">
    <property type="entry name" value="HDc"/>
    <property type="match status" value="1"/>
</dbReference>
<evidence type="ECO:0000256" key="4">
    <source>
        <dbReference type="ARBA" id="ARBA00022801"/>
    </source>
</evidence>
<feature type="coiled-coil region" evidence="10">
    <location>
        <begin position="5010"/>
        <end position="5144"/>
    </location>
</feature>
<dbReference type="GO" id="GO:0015074">
    <property type="term" value="P:DNA integration"/>
    <property type="evidence" value="ECO:0007669"/>
    <property type="project" value="InterPro"/>
</dbReference>
<feature type="transmembrane region" description="Helical" evidence="12">
    <location>
        <begin position="92"/>
        <end position="113"/>
    </location>
</feature>
<feature type="transmembrane region" description="Helical" evidence="12">
    <location>
        <begin position="2543"/>
        <end position="2561"/>
    </location>
</feature>
<dbReference type="Gene3D" id="1.25.40.20">
    <property type="entry name" value="Ankyrin repeat-containing domain"/>
    <property type="match status" value="1"/>
</dbReference>
<gene>
    <name evidence="14" type="primary">dnc</name>
    <name evidence="14" type="ORF">AK812_SmicGene28966</name>
</gene>
<keyword evidence="4 9" id="KW-0378">Hydrolase</keyword>